<dbReference type="GO" id="GO:0046872">
    <property type="term" value="F:metal ion binding"/>
    <property type="evidence" value="ECO:0007669"/>
    <property type="project" value="InterPro"/>
</dbReference>
<dbReference type="Gene3D" id="3.40.50.1980">
    <property type="entry name" value="Nitrogenase molybdenum iron protein domain"/>
    <property type="match status" value="2"/>
</dbReference>
<dbReference type="Proteomes" id="UP000265643">
    <property type="component" value="Unassembled WGS sequence"/>
</dbReference>
<evidence type="ECO:0000256" key="4">
    <source>
        <dbReference type="RuleBase" id="RU003512"/>
    </source>
</evidence>
<evidence type="ECO:0000313" key="8">
    <source>
        <dbReference type="Proteomes" id="UP000265643"/>
    </source>
</evidence>
<dbReference type="CDD" id="cd01017">
    <property type="entry name" value="AdcA"/>
    <property type="match status" value="1"/>
</dbReference>
<dbReference type="PROSITE" id="PS51257">
    <property type="entry name" value="PROKAR_LIPOPROTEIN"/>
    <property type="match status" value="1"/>
</dbReference>
<accession>A0A391NZN6</accession>
<dbReference type="AlphaFoldDB" id="A0A391NZN6"/>
<evidence type="ECO:0000256" key="1">
    <source>
        <dbReference type="ARBA" id="ARBA00011028"/>
    </source>
</evidence>
<feature type="chain" id="PRO_5017340020" evidence="6">
    <location>
        <begin position="23"/>
        <end position="332"/>
    </location>
</feature>
<dbReference type="InterPro" id="IPR006128">
    <property type="entry name" value="Lipoprotein_PsaA-like"/>
</dbReference>
<dbReference type="EMBL" id="BHGK01000001">
    <property type="protein sequence ID" value="GCA66327.1"/>
    <property type="molecule type" value="Genomic_DNA"/>
</dbReference>
<dbReference type="PRINTS" id="PR00691">
    <property type="entry name" value="ADHESINB"/>
</dbReference>
<dbReference type="RefSeq" id="WP_119297609.1">
    <property type="nucleotide sequence ID" value="NZ_BHGK01000001.1"/>
</dbReference>
<comment type="caution">
    <text evidence="7">The sequence shown here is derived from an EMBL/GenBank/DDBJ whole genome shotgun (WGS) entry which is preliminary data.</text>
</comment>
<dbReference type="GO" id="GO:0030001">
    <property type="term" value="P:metal ion transport"/>
    <property type="evidence" value="ECO:0007669"/>
    <property type="project" value="InterPro"/>
</dbReference>
<comment type="similarity">
    <text evidence="1 4">Belongs to the bacterial solute-binding protein 9 family.</text>
</comment>
<gene>
    <name evidence="7" type="ORF">KGMB01110_07630</name>
</gene>
<dbReference type="PANTHER" id="PTHR42953:SF3">
    <property type="entry name" value="HIGH-AFFINITY ZINC UPTAKE SYSTEM PROTEIN ZNUA"/>
    <property type="match status" value="1"/>
</dbReference>
<protein>
    <submittedName>
        <fullName evidence="7">ABC transporter substrate-binding protein</fullName>
    </submittedName>
</protein>
<dbReference type="GO" id="GO:0007155">
    <property type="term" value="P:cell adhesion"/>
    <property type="evidence" value="ECO:0007669"/>
    <property type="project" value="InterPro"/>
</dbReference>
<sequence length="332" mass="36959">MKKRVTLLAAVLLFLVACTGCGKTDIEARTDSSGGNQVDQDGKLQVVASFYPMYDFAKKIGGDYAEVKNLVPSGMEPHDWEPGAQDLVALERADLFVYNGAGMEHWTEDVLNALDNQDLVVAEAAKDLELLQSEESGHGHGGHSHNHSHSLGQGDSEHSVDPHVWLDPEKAKQEMKAILDGFVQADPEHAEYYRKNYETYAGQFDTLDENYREVLQQVKNKELITAHEAFGYLCHAYGLEQQGIEGVVSDSEPDAARMEEIIQFAREHQVKTIFFEELVSPKVAETIADEVGAKTAVLNTLEGLDQEDLEKGEDYFSVMERNLKTLEQALNE</sequence>
<evidence type="ECO:0000256" key="2">
    <source>
        <dbReference type="ARBA" id="ARBA00022448"/>
    </source>
</evidence>
<keyword evidence="8" id="KW-1185">Reference proteome</keyword>
<dbReference type="SUPFAM" id="SSF53807">
    <property type="entry name" value="Helical backbone' metal receptor"/>
    <property type="match status" value="1"/>
</dbReference>
<dbReference type="InterPro" id="IPR050492">
    <property type="entry name" value="Bact_metal-bind_prot9"/>
</dbReference>
<feature type="signal peptide" evidence="6">
    <location>
        <begin position="1"/>
        <end position="22"/>
    </location>
</feature>
<evidence type="ECO:0000256" key="3">
    <source>
        <dbReference type="ARBA" id="ARBA00022729"/>
    </source>
</evidence>
<dbReference type="PRINTS" id="PR00690">
    <property type="entry name" value="ADHESNFAMILY"/>
</dbReference>
<reference evidence="8" key="1">
    <citation type="submission" date="2018-09" db="EMBL/GenBank/DDBJ databases">
        <title>Draft Genome Sequence of Mediterraneibacter sp. KCTC 15684.</title>
        <authorList>
            <person name="Kim J.S."/>
            <person name="Han K.I."/>
            <person name="Suh M.K."/>
            <person name="Lee K.C."/>
            <person name="Eom M.K."/>
            <person name="Lee J.H."/>
            <person name="Park S.H."/>
            <person name="Kang S.W."/>
            <person name="Park J.E."/>
            <person name="Oh B.S."/>
            <person name="Yu S.Y."/>
            <person name="Choi S.H."/>
            <person name="Lee D.H."/>
            <person name="Yoon H."/>
            <person name="Kim B."/>
            <person name="Yang S.J."/>
            <person name="Lee J.S."/>
        </authorList>
    </citation>
    <scope>NUCLEOTIDE SEQUENCE [LARGE SCALE GENOMIC DNA]</scope>
    <source>
        <strain evidence="8">KCTC 15684</strain>
    </source>
</reference>
<organism evidence="7 8">
    <name type="scientific">Mediterraneibacter butyricigenes</name>
    <dbReference type="NCBI Taxonomy" id="2316025"/>
    <lineage>
        <taxon>Bacteria</taxon>
        <taxon>Bacillati</taxon>
        <taxon>Bacillota</taxon>
        <taxon>Clostridia</taxon>
        <taxon>Lachnospirales</taxon>
        <taxon>Lachnospiraceae</taxon>
        <taxon>Mediterraneibacter</taxon>
    </lineage>
</organism>
<evidence type="ECO:0000313" key="7">
    <source>
        <dbReference type="EMBL" id="GCA66327.1"/>
    </source>
</evidence>
<dbReference type="InterPro" id="IPR006127">
    <property type="entry name" value="ZnuA-like"/>
</dbReference>
<dbReference type="InterPro" id="IPR006129">
    <property type="entry name" value="AdhesinB"/>
</dbReference>
<evidence type="ECO:0000256" key="6">
    <source>
        <dbReference type="SAM" id="SignalP"/>
    </source>
</evidence>
<proteinExistence type="inferred from homology"/>
<keyword evidence="2 4" id="KW-0813">Transport</keyword>
<feature type="region of interest" description="Disordered" evidence="5">
    <location>
        <begin position="134"/>
        <end position="161"/>
    </location>
</feature>
<dbReference type="PANTHER" id="PTHR42953">
    <property type="entry name" value="HIGH-AFFINITY ZINC UPTAKE SYSTEM PROTEIN ZNUA-RELATED"/>
    <property type="match status" value="1"/>
</dbReference>
<dbReference type="Pfam" id="PF01297">
    <property type="entry name" value="ZnuA"/>
    <property type="match status" value="1"/>
</dbReference>
<keyword evidence="3 6" id="KW-0732">Signal</keyword>
<evidence type="ECO:0000256" key="5">
    <source>
        <dbReference type="SAM" id="MobiDB-lite"/>
    </source>
</evidence>
<name>A0A391NZN6_9FIRM</name>